<sequence>MDVSIRAELEALNAEFAWLIDRGDSSLVAELFTEDGAYERSTGEASRGRAALREAYAGRLANGPRTSRHIYTNFRFEQVSAEKVRGSCILTLYAANGVPPLPAEPLLVADYDDEYALGADGRWRFALRKVTWIFRNPRRNEGGGLPLGGKLSR</sequence>
<comment type="caution">
    <text evidence="2">The sequence shown here is derived from an EMBL/GenBank/DDBJ whole genome shotgun (WGS) entry which is preliminary data.</text>
</comment>
<dbReference type="EMBL" id="NJIH01000002">
    <property type="protein sequence ID" value="OWT65848.1"/>
    <property type="molecule type" value="Genomic_DNA"/>
</dbReference>
<reference evidence="3" key="1">
    <citation type="submission" date="2017-06" db="EMBL/GenBank/DDBJ databases">
        <title>Herbaspirillum phytohormonus sp. nov., isolated from the root nodule of Robinia pseudoacacia in lead-zinc mine.</title>
        <authorList>
            <person name="Fan M."/>
            <person name="Lin Y."/>
        </authorList>
    </citation>
    <scope>NUCLEOTIDE SEQUENCE [LARGE SCALE GENOMIC DNA]</scope>
    <source>
        <strain evidence="3">SC-089</strain>
    </source>
</reference>
<feature type="domain" description="SnoaL-like" evidence="1">
    <location>
        <begin position="4"/>
        <end position="128"/>
    </location>
</feature>
<evidence type="ECO:0000259" key="1">
    <source>
        <dbReference type="Pfam" id="PF13577"/>
    </source>
</evidence>
<evidence type="ECO:0000313" key="2">
    <source>
        <dbReference type="EMBL" id="OWT65848.1"/>
    </source>
</evidence>
<dbReference type="Proteomes" id="UP000214603">
    <property type="component" value="Unassembled WGS sequence"/>
</dbReference>
<gene>
    <name evidence="2" type="ORF">CEY11_03735</name>
</gene>
<dbReference type="InterPro" id="IPR032710">
    <property type="entry name" value="NTF2-like_dom_sf"/>
</dbReference>
<dbReference type="OrthoDB" id="8683999at2"/>
<keyword evidence="3" id="KW-1185">Reference proteome</keyword>
<evidence type="ECO:0000313" key="3">
    <source>
        <dbReference type="Proteomes" id="UP000214603"/>
    </source>
</evidence>
<accession>A0A225MX50</accession>
<dbReference type="SUPFAM" id="SSF54427">
    <property type="entry name" value="NTF2-like"/>
    <property type="match status" value="1"/>
</dbReference>
<protein>
    <recommendedName>
        <fullName evidence="1">SnoaL-like domain-containing protein</fullName>
    </recommendedName>
</protein>
<dbReference type="InterPro" id="IPR037401">
    <property type="entry name" value="SnoaL-like"/>
</dbReference>
<name>A0A225MX50_9BURK</name>
<dbReference type="Pfam" id="PF13577">
    <property type="entry name" value="SnoaL_4"/>
    <property type="match status" value="1"/>
</dbReference>
<dbReference type="RefSeq" id="WP_088601997.1">
    <property type="nucleotide sequence ID" value="NZ_NJIH01000002.1"/>
</dbReference>
<dbReference type="Gene3D" id="3.10.450.50">
    <property type="match status" value="1"/>
</dbReference>
<dbReference type="AlphaFoldDB" id="A0A225MX50"/>
<organism evidence="2 3">
    <name type="scientific">Candidimonas nitroreducens</name>
    <dbReference type="NCBI Taxonomy" id="683354"/>
    <lineage>
        <taxon>Bacteria</taxon>
        <taxon>Pseudomonadati</taxon>
        <taxon>Pseudomonadota</taxon>
        <taxon>Betaproteobacteria</taxon>
        <taxon>Burkholderiales</taxon>
        <taxon>Alcaligenaceae</taxon>
        <taxon>Candidimonas</taxon>
    </lineage>
</organism>
<dbReference type="CDD" id="cd00531">
    <property type="entry name" value="NTF2_like"/>
    <property type="match status" value="1"/>
</dbReference>
<proteinExistence type="predicted"/>